<dbReference type="Pfam" id="PF01579">
    <property type="entry name" value="DUF19"/>
    <property type="match status" value="1"/>
</dbReference>
<evidence type="ECO:0000313" key="2">
    <source>
        <dbReference type="Proteomes" id="UP000038045"/>
    </source>
</evidence>
<feature type="domain" description="T20D4.11-like" evidence="1">
    <location>
        <begin position="26"/>
        <end position="152"/>
    </location>
</feature>
<dbReference type="InterPro" id="IPR002542">
    <property type="entry name" value="T20D4.11-like_dom"/>
</dbReference>
<dbReference type="Proteomes" id="UP000038045">
    <property type="component" value="Unplaced"/>
</dbReference>
<dbReference type="AlphaFoldDB" id="A0A0N4Z481"/>
<evidence type="ECO:0000259" key="1">
    <source>
        <dbReference type="Pfam" id="PF01579"/>
    </source>
</evidence>
<proteinExistence type="predicted"/>
<dbReference type="PANTHER" id="PTHR37431">
    <property type="entry name" value="PROTEIN CBG06927"/>
    <property type="match status" value="1"/>
</dbReference>
<evidence type="ECO:0000313" key="3">
    <source>
        <dbReference type="WBParaSite" id="PTRK_0000180200.1"/>
    </source>
</evidence>
<name>A0A0N4Z481_PARTI</name>
<reference evidence="3" key="1">
    <citation type="submission" date="2017-02" db="UniProtKB">
        <authorList>
            <consortium name="WormBaseParasite"/>
        </authorList>
    </citation>
    <scope>IDENTIFICATION</scope>
</reference>
<dbReference type="WBParaSite" id="PTRK_0000180200.1">
    <property type="protein sequence ID" value="PTRK_0000180200.1"/>
    <property type="gene ID" value="PTRK_0000180200"/>
</dbReference>
<accession>A0A0N4Z481</accession>
<dbReference type="PANTHER" id="PTHR37431:SF6">
    <property type="entry name" value="PROTEIN CBG06927"/>
    <property type="match status" value="1"/>
</dbReference>
<protein>
    <submittedName>
        <fullName evidence="3">DUF19 domain-containing protein</fullName>
    </submittedName>
</protein>
<organism evidence="2 3">
    <name type="scientific">Parastrongyloides trichosuri</name>
    <name type="common">Possum-specific nematode worm</name>
    <dbReference type="NCBI Taxonomy" id="131310"/>
    <lineage>
        <taxon>Eukaryota</taxon>
        <taxon>Metazoa</taxon>
        <taxon>Ecdysozoa</taxon>
        <taxon>Nematoda</taxon>
        <taxon>Chromadorea</taxon>
        <taxon>Rhabditida</taxon>
        <taxon>Tylenchina</taxon>
        <taxon>Panagrolaimomorpha</taxon>
        <taxon>Strongyloidoidea</taxon>
        <taxon>Strongyloididae</taxon>
        <taxon>Parastrongyloides</taxon>
    </lineage>
</organism>
<keyword evidence="2" id="KW-1185">Reference proteome</keyword>
<sequence length="166" mass="19090">MEPILKYSNNVQKSTPRSGKWSLQGGHAFKELCSLYKDFEICISGIECQSISKLGIEASYKFMCGEGYHIFDKYSKCFSQVEEEISYLECKNNASNEMEEILNFRQNDQLKYFNELCHVMENYLSCCKPNVIKKCGVEAWKLVSRITTDSLQVTMPNCNVESILNV</sequence>